<dbReference type="PROSITE" id="PS50949">
    <property type="entry name" value="HTH_GNTR"/>
    <property type="match status" value="1"/>
</dbReference>
<dbReference type="eggNOG" id="COG1802">
    <property type="taxonomic scope" value="Bacteria"/>
</dbReference>
<organism evidence="5 6">
    <name type="scientific">Sediminispirochaeta smaragdinae (strain DSM 11293 / JCM 15392 / SEBR 4228)</name>
    <name type="common">Spirochaeta smaragdinae</name>
    <dbReference type="NCBI Taxonomy" id="573413"/>
    <lineage>
        <taxon>Bacteria</taxon>
        <taxon>Pseudomonadati</taxon>
        <taxon>Spirochaetota</taxon>
        <taxon>Spirochaetia</taxon>
        <taxon>Spirochaetales</taxon>
        <taxon>Spirochaetaceae</taxon>
        <taxon>Sediminispirochaeta</taxon>
    </lineage>
</organism>
<keyword evidence="3" id="KW-0804">Transcription</keyword>
<dbReference type="Gene3D" id="1.10.10.10">
    <property type="entry name" value="Winged helix-like DNA-binding domain superfamily/Winged helix DNA-binding domain"/>
    <property type="match status" value="1"/>
</dbReference>
<sequence length="221" mass="25532">MLMATKKETLKSQVYRKILTMILQNDFEADSLIVESQLTKMFNVSRAPVREALIELCQENILKNIPRAGYQVVRISEKDMRDALYMRLIIELEGLKLAFPRLTKENIRELKEVAIESDKVRASQDAGETLDRKMQLNDKFHLRLNELSGNLLMARMLKETMQLVRRGVTQTMIREYSMELPVSTFHSGLVKALEKGDLDSAVENLRNDILSFEQDIKNLIT</sequence>
<dbReference type="SUPFAM" id="SSF46785">
    <property type="entry name" value="Winged helix' DNA-binding domain"/>
    <property type="match status" value="1"/>
</dbReference>
<dbReference type="InterPro" id="IPR011711">
    <property type="entry name" value="GntR_C"/>
</dbReference>
<dbReference type="EMBL" id="CP002116">
    <property type="protein sequence ID" value="ADK81831.1"/>
    <property type="molecule type" value="Genomic_DNA"/>
</dbReference>
<dbReference type="InterPro" id="IPR036388">
    <property type="entry name" value="WH-like_DNA-bd_sf"/>
</dbReference>
<evidence type="ECO:0000256" key="1">
    <source>
        <dbReference type="ARBA" id="ARBA00023015"/>
    </source>
</evidence>
<dbReference type="SMART" id="SM00895">
    <property type="entry name" value="FCD"/>
    <property type="match status" value="1"/>
</dbReference>
<dbReference type="Pfam" id="PF00392">
    <property type="entry name" value="GntR"/>
    <property type="match status" value="1"/>
</dbReference>
<dbReference type="AlphaFoldDB" id="E1R8S4"/>
<evidence type="ECO:0000313" key="6">
    <source>
        <dbReference type="Proteomes" id="UP000002318"/>
    </source>
</evidence>
<reference evidence="5 6" key="1">
    <citation type="journal article" date="2010" name="Stand. Genomic Sci.">
        <title>Complete genome sequence of Spirochaeta smaragdinae type strain (SEBR 4228).</title>
        <authorList>
            <person name="Mavromatis K."/>
            <person name="Yasawong M."/>
            <person name="Chertkov O."/>
            <person name="Lapidus A."/>
            <person name="Lucas S."/>
            <person name="Nolan M."/>
            <person name="Del Rio T.G."/>
            <person name="Tice H."/>
            <person name="Cheng J.F."/>
            <person name="Pitluck S."/>
            <person name="Liolios K."/>
            <person name="Ivanova N."/>
            <person name="Tapia R."/>
            <person name="Han C."/>
            <person name="Bruce D."/>
            <person name="Goodwin L."/>
            <person name="Pati A."/>
            <person name="Chen A."/>
            <person name="Palaniappan K."/>
            <person name="Land M."/>
            <person name="Hauser L."/>
            <person name="Chang Y.J."/>
            <person name="Jeffries C.D."/>
            <person name="Detter J.C."/>
            <person name="Rohde M."/>
            <person name="Brambilla E."/>
            <person name="Spring S."/>
            <person name="Goker M."/>
            <person name="Sikorski J."/>
            <person name="Woyke T."/>
            <person name="Bristow J."/>
            <person name="Eisen J.A."/>
            <person name="Markowitz V."/>
            <person name="Hugenholtz P."/>
            <person name="Klenk H.P."/>
            <person name="Kyrpides N.C."/>
        </authorList>
    </citation>
    <scope>NUCLEOTIDE SEQUENCE [LARGE SCALE GENOMIC DNA]</scope>
    <source>
        <strain evidence="6">DSM 11293 / JCM 15392 / SEBR 4228</strain>
    </source>
</reference>
<dbReference type="PANTHER" id="PTHR43537">
    <property type="entry name" value="TRANSCRIPTIONAL REGULATOR, GNTR FAMILY"/>
    <property type="match status" value="1"/>
</dbReference>
<evidence type="ECO:0000256" key="2">
    <source>
        <dbReference type="ARBA" id="ARBA00023125"/>
    </source>
</evidence>
<feature type="domain" description="HTH gntR-type" evidence="4">
    <location>
        <begin position="8"/>
        <end position="75"/>
    </location>
</feature>
<dbReference type="SUPFAM" id="SSF48008">
    <property type="entry name" value="GntR ligand-binding domain-like"/>
    <property type="match status" value="1"/>
</dbReference>
<protein>
    <submittedName>
        <fullName evidence="5">Transcriptional regulator, GntR family</fullName>
    </submittedName>
</protein>
<proteinExistence type="predicted"/>
<dbReference type="GO" id="GO:0003677">
    <property type="term" value="F:DNA binding"/>
    <property type="evidence" value="ECO:0007669"/>
    <property type="project" value="UniProtKB-KW"/>
</dbReference>
<dbReference type="HOGENOM" id="CLU_017584_5_2_12"/>
<dbReference type="InterPro" id="IPR036390">
    <property type="entry name" value="WH_DNA-bd_sf"/>
</dbReference>
<dbReference type="PANTHER" id="PTHR43537:SF24">
    <property type="entry name" value="GLUCONATE OPERON TRANSCRIPTIONAL REPRESSOR"/>
    <property type="match status" value="1"/>
</dbReference>
<dbReference type="Proteomes" id="UP000002318">
    <property type="component" value="Chromosome"/>
</dbReference>
<dbReference type="InterPro" id="IPR008920">
    <property type="entry name" value="TF_FadR/GntR_C"/>
</dbReference>
<dbReference type="KEGG" id="ssm:Spirs_2725"/>
<keyword evidence="1" id="KW-0805">Transcription regulation</keyword>
<dbReference type="STRING" id="573413.Spirs_2725"/>
<keyword evidence="2" id="KW-0238">DNA-binding</keyword>
<name>E1R8S4_SEDSS</name>
<dbReference type="InterPro" id="IPR000524">
    <property type="entry name" value="Tscrpt_reg_HTH_GntR"/>
</dbReference>
<keyword evidence="6" id="KW-1185">Reference proteome</keyword>
<dbReference type="SMART" id="SM00345">
    <property type="entry name" value="HTH_GNTR"/>
    <property type="match status" value="1"/>
</dbReference>
<dbReference type="GO" id="GO:0003700">
    <property type="term" value="F:DNA-binding transcription factor activity"/>
    <property type="evidence" value="ECO:0007669"/>
    <property type="project" value="InterPro"/>
</dbReference>
<evidence type="ECO:0000313" key="5">
    <source>
        <dbReference type="EMBL" id="ADK81831.1"/>
    </source>
</evidence>
<gene>
    <name evidence="5" type="ordered locus">Spirs_2725</name>
</gene>
<evidence type="ECO:0000256" key="3">
    <source>
        <dbReference type="ARBA" id="ARBA00023163"/>
    </source>
</evidence>
<accession>E1R8S4</accession>
<dbReference type="Gene3D" id="1.20.120.530">
    <property type="entry name" value="GntR ligand-binding domain-like"/>
    <property type="match status" value="1"/>
</dbReference>
<dbReference type="Pfam" id="PF07729">
    <property type="entry name" value="FCD"/>
    <property type="match status" value="1"/>
</dbReference>
<evidence type="ECO:0000259" key="4">
    <source>
        <dbReference type="PROSITE" id="PS50949"/>
    </source>
</evidence>